<dbReference type="RefSeq" id="WP_003480426.1">
    <property type="nucleotide sequence ID" value="NZ_LT604072.1"/>
</dbReference>
<gene>
    <name evidence="1" type="ORF">BN444_03525</name>
</gene>
<dbReference type="EMBL" id="LT604072">
    <property type="protein sequence ID" value="SCB03163.1"/>
    <property type="molecule type" value="Genomic_DNA"/>
</dbReference>
<name>A0A1C3TIZ6_XANCT</name>
<dbReference type="Proteomes" id="UP000093071">
    <property type="component" value="Chromosome I"/>
</dbReference>
<reference evidence="2" key="1">
    <citation type="submission" date="2016-07" db="EMBL/GenBank/DDBJ databases">
        <authorList>
            <person name="Jaenicke Sebastian"/>
        </authorList>
    </citation>
    <scope>NUCLEOTIDE SEQUENCE [LARGE SCALE GENOMIC DNA]</scope>
</reference>
<proteinExistence type="predicted"/>
<organism evidence="1 2">
    <name type="scientific">Xanthomonas translucens pv. translucens DSM 18974</name>
    <dbReference type="NCBI Taxonomy" id="1261556"/>
    <lineage>
        <taxon>Bacteria</taxon>
        <taxon>Pseudomonadati</taxon>
        <taxon>Pseudomonadota</taxon>
        <taxon>Gammaproteobacteria</taxon>
        <taxon>Lysobacterales</taxon>
        <taxon>Lysobacteraceae</taxon>
        <taxon>Xanthomonas</taxon>
        <taxon>Xanthomonas translucens group</taxon>
    </lineage>
</organism>
<accession>A0A1C3TIZ6</accession>
<evidence type="ECO:0000313" key="2">
    <source>
        <dbReference type="Proteomes" id="UP000093071"/>
    </source>
</evidence>
<evidence type="ECO:0000313" key="1">
    <source>
        <dbReference type="EMBL" id="SCB03163.1"/>
    </source>
</evidence>
<protein>
    <submittedName>
        <fullName evidence="1">Uncharacterized protein</fullName>
    </submittedName>
</protein>
<dbReference type="AlphaFoldDB" id="A0A1C3TIZ6"/>
<sequence>MSAFEWIVVVLLVLILFKRSGKPFRLEGTALNLMQQYESRLIAIETHLAEIDASTKSVSDDIGAMRIAQLPDYSPDGP</sequence>